<feature type="region of interest" description="Disordered" evidence="1">
    <location>
        <begin position="1"/>
        <end position="28"/>
    </location>
</feature>
<feature type="compositionally biased region" description="Basic and acidic residues" evidence="1">
    <location>
        <begin position="417"/>
        <end position="429"/>
    </location>
</feature>
<accession>A0A6J3IJF3</accession>
<feature type="compositionally biased region" description="Basic and acidic residues" evidence="1">
    <location>
        <begin position="50"/>
        <end position="62"/>
    </location>
</feature>
<sequence>MPGERPLQTREWSDKQASVERDEKGEWKERSLRIKQLEGAMIYLSIGGNGEKESKLRREDGKNFPGSAAASSSPAGRDQAPARLGPDLEDGALGKRAFRGTLQNAGSLAPAGWPGTAPGPRRNRQPARAAVTSDPARRQPIRAQVVSKPKISTSAKVKMEGSGAEREGGAGPGMPGGRRWRGRLGNQRRAHAGPPLKASRPSAITASSPRRLWAPRTPPVARAPRPRGRSPLPLRPWLLGVVGEWNGGEGLGNDGEGTFQTCCTRATAVQVRYVAGRGSARAGNTVVASAVGKGGCRAREKSGVGECVQGLCERGLREALPNGAGRIPKSGWMERRGWDSFDPSSQGWARAPGRPGIECWEWLGKGSLWGGPEMPGFLGLSHLRGFSRACICSPPFNSSISENSSSCSAPAPSFPDGKVKSCHKLDRVS</sequence>
<evidence type="ECO:0000256" key="1">
    <source>
        <dbReference type="SAM" id="MobiDB-lite"/>
    </source>
</evidence>
<feature type="compositionally biased region" description="Low complexity" evidence="1">
    <location>
        <begin position="403"/>
        <end position="415"/>
    </location>
</feature>
<feature type="region of interest" description="Disordered" evidence="1">
    <location>
        <begin position="403"/>
        <end position="429"/>
    </location>
</feature>
<reference evidence="3" key="1">
    <citation type="submission" date="2025-08" db="UniProtKB">
        <authorList>
            <consortium name="RefSeq"/>
        </authorList>
    </citation>
    <scope>IDENTIFICATION</scope>
    <source>
        <tissue evidence="3">Blood</tissue>
    </source>
</reference>
<feature type="compositionally biased region" description="Low complexity" evidence="1">
    <location>
        <begin position="65"/>
        <end position="76"/>
    </location>
</feature>
<feature type="compositionally biased region" description="Basic and acidic residues" evidence="1">
    <location>
        <begin position="7"/>
        <end position="28"/>
    </location>
</feature>
<evidence type="ECO:0000313" key="2">
    <source>
        <dbReference type="Proteomes" id="UP000504640"/>
    </source>
</evidence>
<dbReference type="Proteomes" id="UP000504640">
    <property type="component" value="Unplaced"/>
</dbReference>
<gene>
    <name evidence="3" type="primary">LOC116557286</name>
</gene>
<feature type="compositionally biased region" description="Basic residues" evidence="1">
    <location>
        <begin position="178"/>
        <end position="191"/>
    </location>
</feature>
<feature type="compositionally biased region" description="Low complexity" evidence="1">
    <location>
        <begin position="109"/>
        <end position="120"/>
    </location>
</feature>
<protein>
    <submittedName>
        <fullName evidence="3">Uncharacterized protein LOC116557286</fullName>
    </submittedName>
</protein>
<evidence type="ECO:0000313" key="3">
    <source>
        <dbReference type="RefSeq" id="XP_032142648.1"/>
    </source>
</evidence>
<organism evidence="2 3">
    <name type="scientific">Sapajus apella</name>
    <name type="common">Brown-capped capuchin</name>
    <name type="synonym">Cebus apella</name>
    <dbReference type="NCBI Taxonomy" id="9515"/>
    <lineage>
        <taxon>Eukaryota</taxon>
        <taxon>Metazoa</taxon>
        <taxon>Chordata</taxon>
        <taxon>Craniata</taxon>
        <taxon>Vertebrata</taxon>
        <taxon>Euteleostomi</taxon>
        <taxon>Mammalia</taxon>
        <taxon>Eutheria</taxon>
        <taxon>Euarchontoglires</taxon>
        <taxon>Primates</taxon>
        <taxon>Haplorrhini</taxon>
        <taxon>Platyrrhini</taxon>
        <taxon>Cebidae</taxon>
        <taxon>Cebinae</taxon>
        <taxon>Sapajus</taxon>
    </lineage>
</organism>
<feature type="compositionally biased region" description="Low complexity" evidence="1">
    <location>
        <begin position="219"/>
        <end position="231"/>
    </location>
</feature>
<dbReference type="AlphaFoldDB" id="A0A6J3IJF3"/>
<dbReference type="GeneID" id="116557286"/>
<feature type="compositionally biased region" description="Basic and acidic residues" evidence="1">
    <location>
        <begin position="157"/>
        <end position="168"/>
    </location>
</feature>
<proteinExistence type="predicted"/>
<keyword evidence="2" id="KW-1185">Reference proteome</keyword>
<name>A0A6J3IJF3_SAPAP</name>
<feature type="region of interest" description="Disordered" evidence="1">
    <location>
        <begin position="46"/>
        <end position="231"/>
    </location>
</feature>
<dbReference type="RefSeq" id="XP_032142648.1">
    <property type="nucleotide sequence ID" value="XM_032286757.1"/>
</dbReference>